<dbReference type="Proteomes" id="UP000499080">
    <property type="component" value="Unassembled WGS sequence"/>
</dbReference>
<dbReference type="AlphaFoldDB" id="A0A4Y2UDF8"/>
<sequence>MAFVNNTLGSLLGFVVRQHELFLPETGKRWRQITSGVGGRTLNGSQKGRKRGRNVLSLRLEKRGRKRRGKAEIQCRNGELKLSNNIHPNHPVEGQVT</sequence>
<gene>
    <name evidence="2" type="ORF">AVEN_228593_1</name>
</gene>
<evidence type="ECO:0000313" key="2">
    <source>
        <dbReference type="EMBL" id="GBO11079.1"/>
    </source>
</evidence>
<evidence type="ECO:0000256" key="1">
    <source>
        <dbReference type="SAM" id="MobiDB-lite"/>
    </source>
</evidence>
<dbReference type="EMBL" id="BGPR01036010">
    <property type="protein sequence ID" value="GBO11079.1"/>
    <property type="molecule type" value="Genomic_DNA"/>
</dbReference>
<protein>
    <submittedName>
        <fullName evidence="2">Uncharacterized protein</fullName>
    </submittedName>
</protein>
<proteinExistence type="predicted"/>
<reference evidence="2 3" key="1">
    <citation type="journal article" date="2019" name="Sci. Rep.">
        <title>Orb-weaving spider Araneus ventricosus genome elucidates the spidroin gene catalogue.</title>
        <authorList>
            <person name="Kono N."/>
            <person name="Nakamura H."/>
            <person name="Ohtoshi R."/>
            <person name="Moran D.A.P."/>
            <person name="Shinohara A."/>
            <person name="Yoshida Y."/>
            <person name="Fujiwara M."/>
            <person name="Mori M."/>
            <person name="Tomita M."/>
            <person name="Arakawa K."/>
        </authorList>
    </citation>
    <scope>NUCLEOTIDE SEQUENCE [LARGE SCALE GENOMIC DNA]</scope>
</reference>
<organism evidence="2 3">
    <name type="scientific">Araneus ventricosus</name>
    <name type="common">Orbweaver spider</name>
    <name type="synonym">Epeira ventricosa</name>
    <dbReference type="NCBI Taxonomy" id="182803"/>
    <lineage>
        <taxon>Eukaryota</taxon>
        <taxon>Metazoa</taxon>
        <taxon>Ecdysozoa</taxon>
        <taxon>Arthropoda</taxon>
        <taxon>Chelicerata</taxon>
        <taxon>Arachnida</taxon>
        <taxon>Araneae</taxon>
        <taxon>Araneomorphae</taxon>
        <taxon>Entelegynae</taxon>
        <taxon>Araneoidea</taxon>
        <taxon>Araneidae</taxon>
        <taxon>Araneus</taxon>
    </lineage>
</organism>
<evidence type="ECO:0000313" key="3">
    <source>
        <dbReference type="Proteomes" id="UP000499080"/>
    </source>
</evidence>
<comment type="caution">
    <text evidence="2">The sequence shown here is derived from an EMBL/GenBank/DDBJ whole genome shotgun (WGS) entry which is preliminary data.</text>
</comment>
<keyword evidence="3" id="KW-1185">Reference proteome</keyword>
<name>A0A4Y2UDF8_ARAVE</name>
<accession>A0A4Y2UDF8</accession>
<feature type="region of interest" description="Disordered" evidence="1">
    <location>
        <begin position="35"/>
        <end position="97"/>
    </location>
</feature>